<protein>
    <submittedName>
        <fullName evidence="2">Secreted protein</fullName>
    </submittedName>
</protein>
<name>A0A0A7CMW0_ACHHY</name>
<sequence length="220" mass="22927">MKTMTLLAVAAVAVAQSNPKNYECTPAQLQAAIAPVAAVAVNTVVQCAQDANLSDQNVAAPTQLTSAQVTALLQSTSCAALYAGVQKAIASITPACFVFTQPVPVTSDKITDLSYQAYLEALQGGSLATGAPPPGAWQQCTTKRDHKTGWQRHGGRVNACGQRNGNVDACGERDGNINAWGHNGNQRQPLSSHNFIASNHGGTQAIVERGCLCTKPPAFL</sequence>
<feature type="chain" id="PRO_5012994783" evidence="1">
    <location>
        <begin position="16"/>
        <end position="220"/>
    </location>
</feature>
<keyword evidence="1" id="KW-0732">Signal</keyword>
<proteinExistence type="predicted"/>
<evidence type="ECO:0000313" key="2">
    <source>
        <dbReference type="EMBL" id="AIG55813.1"/>
    </source>
</evidence>
<evidence type="ECO:0000256" key="1">
    <source>
        <dbReference type="SAM" id="SignalP"/>
    </source>
</evidence>
<reference evidence="2" key="1">
    <citation type="journal article" date="2014" name="Genome Biol. Evol.">
        <title>The secreted proteins of Achlya hypogyna and Thraustotheca clavata identify the ancestral oomycete secretome and reveal gene acquisitions by horizontal gene transfer.</title>
        <authorList>
            <person name="Misner I."/>
            <person name="Blouin N."/>
            <person name="Leonard G."/>
            <person name="Richards T.A."/>
            <person name="Lane C.E."/>
        </authorList>
    </citation>
    <scope>NUCLEOTIDE SEQUENCE</scope>
    <source>
        <strain evidence="2">ATCC 48635</strain>
    </source>
</reference>
<accession>A0A0A7CMW0</accession>
<feature type="signal peptide" evidence="1">
    <location>
        <begin position="1"/>
        <end position="15"/>
    </location>
</feature>
<dbReference type="AlphaFoldDB" id="A0A0A7CMW0"/>
<organism evidence="2">
    <name type="scientific">Achlya hypogyna</name>
    <name type="common">Oomycete</name>
    <name type="synonym">Protoachlya hypogyna</name>
    <dbReference type="NCBI Taxonomy" id="1202772"/>
    <lineage>
        <taxon>Eukaryota</taxon>
        <taxon>Sar</taxon>
        <taxon>Stramenopiles</taxon>
        <taxon>Oomycota</taxon>
        <taxon>Saprolegniomycetes</taxon>
        <taxon>Saprolegniales</taxon>
        <taxon>Achlyaceae</taxon>
        <taxon>Achlya</taxon>
    </lineage>
</organism>
<dbReference type="EMBL" id="KM038352">
    <property type="protein sequence ID" value="AIG55813.1"/>
    <property type="molecule type" value="Genomic_DNA"/>
</dbReference>